<dbReference type="SMART" id="SM00065">
    <property type="entry name" value="GAF"/>
    <property type="match status" value="1"/>
</dbReference>
<dbReference type="AlphaFoldDB" id="A0A848KNL0"/>
<gene>
    <name evidence="6" type="ORF">HH308_01100</name>
</gene>
<evidence type="ECO:0000259" key="5">
    <source>
        <dbReference type="SMART" id="SM00387"/>
    </source>
</evidence>
<dbReference type="GO" id="GO:0000155">
    <property type="term" value="F:phosphorelay sensor kinase activity"/>
    <property type="evidence" value="ECO:0007669"/>
    <property type="project" value="InterPro"/>
</dbReference>
<protein>
    <submittedName>
        <fullName evidence="6">GAF domain-containing protein</fullName>
    </submittedName>
</protein>
<keyword evidence="7" id="KW-1185">Reference proteome</keyword>
<evidence type="ECO:0000256" key="3">
    <source>
        <dbReference type="ARBA" id="ARBA00023012"/>
    </source>
</evidence>
<dbReference type="SUPFAM" id="SSF55874">
    <property type="entry name" value="ATPase domain of HSP90 chaperone/DNA topoisomerase II/histidine kinase"/>
    <property type="match status" value="1"/>
</dbReference>
<dbReference type="SUPFAM" id="SSF55781">
    <property type="entry name" value="GAF domain-like"/>
    <property type="match status" value="1"/>
</dbReference>
<keyword evidence="1" id="KW-0808">Transferase</keyword>
<organism evidence="6 7">
    <name type="scientific">Gordonia asplenii</name>
    <dbReference type="NCBI Taxonomy" id="2725283"/>
    <lineage>
        <taxon>Bacteria</taxon>
        <taxon>Bacillati</taxon>
        <taxon>Actinomycetota</taxon>
        <taxon>Actinomycetes</taxon>
        <taxon>Mycobacteriales</taxon>
        <taxon>Gordoniaceae</taxon>
        <taxon>Gordonia</taxon>
    </lineage>
</organism>
<name>A0A848KNL0_9ACTN</name>
<dbReference type="Gene3D" id="3.30.450.40">
    <property type="match status" value="1"/>
</dbReference>
<dbReference type="Pfam" id="PF01590">
    <property type="entry name" value="GAF"/>
    <property type="match status" value="1"/>
</dbReference>
<dbReference type="Pfam" id="PF07730">
    <property type="entry name" value="HisKA_3"/>
    <property type="match status" value="1"/>
</dbReference>
<accession>A0A848KNL0</accession>
<feature type="domain" description="GAF" evidence="4">
    <location>
        <begin position="38"/>
        <end position="186"/>
    </location>
</feature>
<evidence type="ECO:0000313" key="7">
    <source>
        <dbReference type="Proteomes" id="UP000550729"/>
    </source>
</evidence>
<dbReference type="RefSeq" id="WP_170192305.1">
    <property type="nucleotide sequence ID" value="NZ_JABBNB010000001.1"/>
</dbReference>
<dbReference type="InterPro" id="IPR029016">
    <property type="entry name" value="GAF-like_dom_sf"/>
</dbReference>
<dbReference type="EMBL" id="JABBNB010000001">
    <property type="protein sequence ID" value="NMN99811.1"/>
    <property type="molecule type" value="Genomic_DNA"/>
</dbReference>
<evidence type="ECO:0000256" key="1">
    <source>
        <dbReference type="ARBA" id="ARBA00022679"/>
    </source>
</evidence>
<dbReference type="GO" id="GO:0016020">
    <property type="term" value="C:membrane"/>
    <property type="evidence" value="ECO:0007669"/>
    <property type="project" value="InterPro"/>
</dbReference>
<proteinExistence type="predicted"/>
<dbReference type="InterPro" id="IPR011712">
    <property type="entry name" value="Sig_transdc_His_kin_sub3_dim/P"/>
</dbReference>
<evidence type="ECO:0000256" key="2">
    <source>
        <dbReference type="ARBA" id="ARBA00022777"/>
    </source>
</evidence>
<dbReference type="InterPro" id="IPR003594">
    <property type="entry name" value="HATPase_dom"/>
</dbReference>
<evidence type="ECO:0000313" key="6">
    <source>
        <dbReference type="EMBL" id="NMN99811.1"/>
    </source>
</evidence>
<feature type="domain" description="Histidine kinase/HSP90-like ATPase" evidence="5">
    <location>
        <begin position="428"/>
        <end position="518"/>
    </location>
</feature>
<sequence length="518" mass="55163">MIMGEGPDGLLSGVGEIDDPRQLRELLDAVLVVGRGLDLDAALQRIVDVAARVLDARYCALGVRSEYSGLLKEFVYTGIDEQTRATMGHLPVGHGLLGVLFDDPHVLRVEELNTHPASVGFPPNHPPMRTFLGAPILVRGSVFGSIYLTEKQSAADFSRTDEKLISVLAVAAGIAVDNARLFELTLVRQRWVEVLARRGSEPLAGIPLGDTMNGLCSDVAELTGAGGVALITSFGGQDRPRGRSGADVADVAASGGYVIDQPFTVGGRQIGRLSLIYERDPHLPPEMYAGLAGVAEIASLAIAYDERQQMARDLEVLADRHRIARDLHDHVIQRLFAIGIALQTMSMNPDAQGRADPGTRMATVIADLDATVAQIRTSIFELQTASESSAVKSVRRRVLDVVEQSAAHAPVTPSVRFDGAVDTLVPDDLASHLEAVVREALSNALRHSGAGRIDIVVAVADEDLVVTVADDGCGIPSDAHRRGLRNLADRAVECGGRLTLAVPAGGGTELKWVVPLEE</sequence>
<keyword evidence="2" id="KW-0418">Kinase</keyword>
<reference evidence="6 7" key="1">
    <citation type="submission" date="2020-04" db="EMBL/GenBank/DDBJ databases">
        <title>Gordonia sp. nov. TBRC 11910.</title>
        <authorList>
            <person name="Suriyachadkun C."/>
        </authorList>
    </citation>
    <scope>NUCLEOTIDE SEQUENCE [LARGE SCALE GENOMIC DNA]</scope>
    <source>
        <strain evidence="6 7">TBRC 11910</strain>
    </source>
</reference>
<dbReference type="InterPro" id="IPR036890">
    <property type="entry name" value="HATPase_C_sf"/>
</dbReference>
<evidence type="ECO:0000259" key="4">
    <source>
        <dbReference type="SMART" id="SM00065"/>
    </source>
</evidence>
<dbReference type="Gene3D" id="1.20.5.1930">
    <property type="match status" value="1"/>
</dbReference>
<dbReference type="InterPro" id="IPR003018">
    <property type="entry name" value="GAF"/>
</dbReference>
<dbReference type="Pfam" id="PF02518">
    <property type="entry name" value="HATPase_c"/>
    <property type="match status" value="1"/>
</dbReference>
<dbReference type="GO" id="GO:0046983">
    <property type="term" value="F:protein dimerization activity"/>
    <property type="evidence" value="ECO:0007669"/>
    <property type="project" value="InterPro"/>
</dbReference>
<dbReference type="PANTHER" id="PTHR24421:SF56">
    <property type="entry name" value="OXYGEN SENSOR HISTIDINE KINASE RESPONSE REGULATOR DOST"/>
    <property type="match status" value="1"/>
</dbReference>
<dbReference type="PANTHER" id="PTHR24421">
    <property type="entry name" value="NITRATE/NITRITE SENSOR PROTEIN NARX-RELATED"/>
    <property type="match status" value="1"/>
</dbReference>
<dbReference type="SMART" id="SM00387">
    <property type="entry name" value="HATPase_c"/>
    <property type="match status" value="1"/>
</dbReference>
<comment type="caution">
    <text evidence="6">The sequence shown here is derived from an EMBL/GenBank/DDBJ whole genome shotgun (WGS) entry which is preliminary data.</text>
</comment>
<dbReference type="CDD" id="cd16917">
    <property type="entry name" value="HATPase_UhpB-NarQ-NarX-like"/>
    <property type="match status" value="1"/>
</dbReference>
<dbReference type="InterPro" id="IPR050482">
    <property type="entry name" value="Sensor_HK_TwoCompSys"/>
</dbReference>
<dbReference type="Proteomes" id="UP000550729">
    <property type="component" value="Unassembled WGS sequence"/>
</dbReference>
<keyword evidence="3" id="KW-0902">Two-component regulatory system</keyword>
<dbReference type="Gene3D" id="3.30.565.10">
    <property type="entry name" value="Histidine kinase-like ATPase, C-terminal domain"/>
    <property type="match status" value="1"/>
</dbReference>